<keyword evidence="2" id="KW-1185">Reference proteome</keyword>
<dbReference type="OrthoDB" id="3226942at2759"/>
<reference evidence="2" key="2">
    <citation type="submission" date="2015-01" db="EMBL/GenBank/DDBJ databases">
        <title>Evolutionary Origins and Diversification of the Mycorrhizal Mutualists.</title>
        <authorList>
            <consortium name="DOE Joint Genome Institute"/>
            <consortium name="Mycorrhizal Genomics Consortium"/>
            <person name="Kohler A."/>
            <person name="Kuo A."/>
            <person name="Nagy L.G."/>
            <person name="Floudas D."/>
            <person name="Copeland A."/>
            <person name="Barry K.W."/>
            <person name="Cichocki N."/>
            <person name="Veneault-Fourrey C."/>
            <person name="LaButti K."/>
            <person name="Lindquist E.A."/>
            <person name="Lipzen A."/>
            <person name="Lundell T."/>
            <person name="Morin E."/>
            <person name="Murat C."/>
            <person name="Riley R."/>
            <person name="Ohm R."/>
            <person name="Sun H."/>
            <person name="Tunlid A."/>
            <person name="Henrissat B."/>
            <person name="Grigoriev I.V."/>
            <person name="Hibbett D.S."/>
            <person name="Martin F."/>
        </authorList>
    </citation>
    <scope>NUCLEOTIDE SEQUENCE [LARGE SCALE GENOMIC DNA]</scope>
    <source>
        <strain evidence="2">Marx 270</strain>
    </source>
</reference>
<organism evidence="1 2">
    <name type="scientific">Pisolithus tinctorius Marx 270</name>
    <dbReference type="NCBI Taxonomy" id="870435"/>
    <lineage>
        <taxon>Eukaryota</taxon>
        <taxon>Fungi</taxon>
        <taxon>Dikarya</taxon>
        <taxon>Basidiomycota</taxon>
        <taxon>Agaricomycotina</taxon>
        <taxon>Agaricomycetes</taxon>
        <taxon>Agaricomycetidae</taxon>
        <taxon>Boletales</taxon>
        <taxon>Sclerodermatineae</taxon>
        <taxon>Pisolithaceae</taxon>
        <taxon>Pisolithus</taxon>
    </lineage>
</organism>
<evidence type="ECO:0000313" key="1">
    <source>
        <dbReference type="EMBL" id="KIN93913.1"/>
    </source>
</evidence>
<dbReference type="Proteomes" id="UP000054217">
    <property type="component" value="Unassembled WGS sequence"/>
</dbReference>
<gene>
    <name evidence="1" type="ORF">M404DRAFT_169851</name>
</gene>
<feature type="non-terminal residue" evidence="1">
    <location>
        <position position="1"/>
    </location>
</feature>
<dbReference type="STRING" id="870435.A0A0C3NEI5"/>
<dbReference type="EMBL" id="KN832126">
    <property type="protein sequence ID" value="KIN93913.1"/>
    <property type="molecule type" value="Genomic_DNA"/>
</dbReference>
<proteinExistence type="predicted"/>
<reference evidence="1 2" key="1">
    <citation type="submission" date="2014-04" db="EMBL/GenBank/DDBJ databases">
        <authorList>
            <consortium name="DOE Joint Genome Institute"/>
            <person name="Kuo A."/>
            <person name="Kohler A."/>
            <person name="Costa M.D."/>
            <person name="Nagy L.G."/>
            <person name="Floudas D."/>
            <person name="Copeland A."/>
            <person name="Barry K.W."/>
            <person name="Cichocki N."/>
            <person name="Veneault-Fourrey C."/>
            <person name="LaButti K."/>
            <person name="Lindquist E.A."/>
            <person name="Lipzen A."/>
            <person name="Lundell T."/>
            <person name="Morin E."/>
            <person name="Murat C."/>
            <person name="Sun H."/>
            <person name="Tunlid A."/>
            <person name="Henrissat B."/>
            <person name="Grigoriev I.V."/>
            <person name="Hibbett D.S."/>
            <person name="Martin F."/>
            <person name="Nordberg H.P."/>
            <person name="Cantor M.N."/>
            <person name="Hua S.X."/>
        </authorList>
    </citation>
    <scope>NUCLEOTIDE SEQUENCE [LARGE SCALE GENOMIC DNA]</scope>
    <source>
        <strain evidence="1 2">Marx 270</strain>
    </source>
</reference>
<accession>A0A0C3NEI5</accession>
<dbReference type="InParanoid" id="A0A0C3NEI5"/>
<dbReference type="HOGENOM" id="CLU_1277973_0_0_1"/>
<evidence type="ECO:0000313" key="2">
    <source>
        <dbReference type="Proteomes" id="UP000054217"/>
    </source>
</evidence>
<protein>
    <submittedName>
        <fullName evidence="1">Uncharacterized protein</fullName>
    </submittedName>
</protein>
<sequence length="197" mass="21538">LRAFAITILPIVPHAGNVEHLFSNLGNTQSPQRSNLSVSTFEMLGKIHANLNYHIHTTKATSSKKMWHHHARIHTQDQSGISVDVAKDLEERFTRVPPLIAQSDEDLAGPEAISLDEIDALFSAFESEVAEGEGHESVSGRGVVEGQVYSFEELDQVDKGFAPQGVDEVIEVVDHSQQDDGGWDATLLMLSNGLDCP</sequence>
<dbReference type="AlphaFoldDB" id="A0A0C3NEI5"/>
<name>A0A0C3NEI5_PISTI</name>